<dbReference type="eggNOG" id="COG0409">
    <property type="taxonomic scope" value="Bacteria"/>
</dbReference>
<evidence type="ECO:0000256" key="2">
    <source>
        <dbReference type="ARBA" id="ARBA00022723"/>
    </source>
</evidence>
<sequence>MVAGKRFIQYESFFERTGWIPVRFMEEYRDPEIARQLISRIGAQSRKPVRLMEVCGTHTMSLFKSGIRTVLPETVSLISGPGCPVCVTDPGDIDAFVDIARTEGVTTVTFGDLIRVPGTTTSLERERAAGADIRVVYSAADALVLARNHPERRIVFLGVGFETTAPTIAASIASAKAEGLSNYSVFSVHKRIVPALFALMEMDIPIDGFLLPGHVSIVIGVEAYRAFFERYRVPCVIAGFEPGDLLDGIRRLVRQIETKRPALENAYPRAVNAEGNLKALALMTSVFTRVDARWRGMGRIPESGLAVGEAFRAFDAHRIFGVVPRDAVEPQGCECGYVITGRKTPPECRLFGKTCSPVHPVGPCMISSEGTCAAYYRYHTKAAAEKNSL</sequence>
<proteinExistence type="inferred from homology"/>
<dbReference type="PANTHER" id="PTHR30149">
    <property type="entry name" value="HYDROGENASE PROTEIN ASSEMBLY PROTEIN HYPD"/>
    <property type="match status" value="1"/>
</dbReference>
<dbReference type="NCBIfam" id="TIGR00075">
    <property type="entry name" value="hypD"/>
    <property type="match status" value="1"/>
</dbReference>
<keyword evidence="5" id="KW-1185">Reference proteome</keyword>
<dbReference type="STRING" id="897.B2D07_00150"/>
<gene>
    <name evidence="4" type="ORF">dsmv_2041</name>
</gene>
<protein>
    <submittedName>
        <fullName evidence="4">Hydrogenase expression/formation protein HypD</fullName>
    </submittedName>
</protein>
<comment type="caution">
    <text evidence="4">The sequence shown here is derived from an EMBL/GenBank/DDBJ whole genome shotgun (WGS) entry which is preliminary data.</text>
</comment>
<dbReference type="Gene3D" id="3.40.50.11750">
    <property type="entry name" value="HypD, alpha/beta domain 1"/>
    <property type="match status" value="2"/>
</dbReference>
<name>S7TWQ1_DESML</name>
<evidence type="ECO:0000256" key="3">
    <source>
        <dbReference type="ARBA" id="ARBA00023004"/>
    </source>
</evidence>
<evidence type="ECO:0000313" key="4">
    <source>
        <dbReference type="EMBL" id="EPR41496.1"/>
    </source>
</evidence>
<evidence type="ECO:0000313" key="5">
    <source>
        <dbReference type="Proteomes" id="UP000014977"/>
    </source>
</evidence>
<dbReference type="InterPro" id="IPR002780">
    <property type="entry name" value="Hyd_form_HypD"/>
</dbReference>
<dbReference type="GO" id="GO:0005506">
    <property type="term" value="F:iron ion binding"/>
    <property type="evidence" value="ECO:0007669"/>
    <property type="project" value="TreeGrafter"/>
</dbReference>
<dbReference type="Pfam" id="PF01924">
    <property type="entry name" value="HypD"/>
    <property type="match status" value="1"/>
</dbReference>
<evidence type="ECO:0000256" key="1">
    <source>
        <dbReference type="ARBA" id="ARBA00007888"/>
    </source>
</evidence>
<keyword evidence="2" id="KW-0479">Metal-binding</keyword>
<dbReference type="Proteomes" id="UP000014977">
    <property type="component" value="Unassembled WGS sequence"/>
</dbReference>
<dbReference type="PIRSF" id="PIRSF005622">
    <property type="entry name" value="Hydrgn_mat_hypD"/>
    <property type="match status" value="1"/>
</dbReference>
<dbReference type="InterPro" id="IPR042244">
    <property type="entry name" value="HypD_2_sf"/>
</dbReference>
<reference evidence="4 5" key="1">
    <citation type="journal article" date="2013" name="Genome Announc.">
        <title>Draft genome sequences for three mercury-methylating, sulfate-reducing bacteria.</title>
        <authorList>
            <person name="Brown S.D."/>
            <person name="Hurt R.A.Jr."/>
            <person name="Gilmour C.C."/>
            <person name="Elias D.A."/>
        </authorList>
    </citation>
    <scope>NUCLEOTIDE SEQUENCE [LARGE SCALE GENOMIC DNA]</scope>
    <source>
        <strain evidence="4 5">DSM 2059</strain>
    </source>
</reference>
<accession>S7TWQ1</accession>
<dbReference type="Gene3D" id="6.10.20.100">
    <property type="match status" value="1"/>
</dbReference>
<dbReference type="AlphaFoldDB" id="S7TWQ1"/>
<dbReference type="PATRIC" id="fig|1121405.3.peg.1569"/>
<dbReference type="PANTHER" id="PTHR30149:SF0">
    <property type="entry name" value="HYDROGENASE MATURATION FACTOR HYPD"/>
    <property type="match status" value="1"/>
</dbReference>
<dbReference type="GO" id="GO:0051604">
    <property type="term" value="P:protein maturation"/>
    <property type="evidence" value="ECO:0007669"/>
    <property type="project" value="TreeGrafter"/>
</dbReference>
<organism evidence="4 5">
    <name type="scientific">Desulfococcus multivorans DSM 2059</name>
    <dbReference type="NCBI Taxonomy" id="1121405"/>
    <lineage>
        <taxon>Bacteria</taxon>
        <taxon>Pseudomonadati</taxon>
        <taxon>Thermodesulfobacteriota</taxon>
        <taxon>Desulfobacteria</taxon>
        <taxon>Desulfobacterales</taxon>
        <taxon>Desulfococcaceae</taxon>
        <taxon>Desulfococcus</taxon>
    </lineage>
</organism>
<dbReference type="GO" id="GO:0070025">
    <property type="term" value="F:carbon monoxide binding"/>
    <property type="evidence" value="ECO:0007669"/>
    <property type="project" value="TreeGrafter"/>
</dbReference>
<dbReference type="GO" id="GO:0051539">
    <property type="term" value="F:4 iron, 4 sulfur cluster binding"/>
    <property type="evidence" value="ECO:0007669"/>
    <property type="project" value="TreeGrafter"/>
</dbReference>
<comment type="similarity">
    <text evidence="1">Belongs to the HypD family.</text>
</comment>
<dbReference type="InterPro" id="IPR042243">
    <property type="entry name" value="HypD_1"/>
</dbReference>
<keyword evidence="3" id="KW-0408">Iron</keyword>
<dbReference type="EMBL" id="ATHJ01000075">
    <property type="protein sequence ID" value="EPR41496.1"/>
    <property type="molecule type" value="Genomic_DNA"/>
</dbReference>